<reference evidence="1" key="2">
    <citation type="journal article" date="2022" name="New Phytol.">
        <title>Evolutionary transition to the ectomycorrhizal habit in the genomes of a hyperdiverse lineage of mushroom-forming fungi.</title>
        <authorList>
            <person name="Looney B."/>
            <person name="Miyauchi S."/>
            <person name="Morin E."/>
            <person name="Drula E."/>
            <person name="Courty P.E."/>
            <person name="Kohler A."/>
            <person name="Kuo A."/>
            <person name="LaButti K."/>
            <person name="Pangilinan J."/>
            <person name="Lipzen A."/>
            <person name="Riley R."/>
            <person name="Andreopoulos W."/>
            <person name="He G."/>
            <person name="Johnson J."/>
            <person name="Nolan M."/>
            <person name="Tritt A."/>
            <person name="Barry K.W."/>
            <person name="Grigoriev I.V."/>
            <person name="Nagy L.G."/>
            <person name="Hibbett D."/>
            <person name="Henrissat B."/>
            <person name="Matheny P.B."/>
            <person name="Labbe J."/>
            <person name="Martin F.M."/>
        </authorList>
    </citation>
    <scope>NUCLEOTIDE SEQUENCE</scope>
    <source>
        <strain evidence="1">HHB10654</strain>
    </source>
</reference>
<comment type="caution">
    <text evidence="1">The sequence shown here is derived from an EMBL/GenBank/DDBJ whole genome shotgun (WGS) entry which is preliminary data.</text>
</comment>
<evidence type="ECO:0000313" key="1">
    <source>
        <dbReference type="EMBL" id="KAI0056540.1"/>
    </source>
</evidence>
<evidence type="ECO:0000313" key="2">
    <source>
        <dbReference type="Proteomes" id="UP000814140"/>
    </source>
</evidence>
<name>A0ACB8SJC8_9AGAM</name>
<organism evidence="1 2">
    <name type="scientific">Artomyces pyxidatus</name>
    <dbReference type="NCBI Taxonomy" id="48021"/>
    <lineage>
        <taxon>Eukaryota</taxon>
        <taxon>Fungi</taxon>
        <taxon>Dikarya</taxon>
        <taxon>Basidiomycota</taxon>
        <taxon>Agaricomycotina</taxon>
        <taxon>Agaricomycetes</taxon>
        <taxon>Russulales</taxon>
        <taxon>Auriscalpiaceae</taxon>
        <taxon>Artomyces</taxon>
    </lineage>
</organism>
<accession>A0ACB8SJC8</accession>
<protein>
    <submittedName>
        <fullName evidence="1">Uncharacterized protein</fullName>
    </submittedName>
</protein>
<gene>
    <name evidence="1" type="ORF">BV25DRAFT_1813794</name>
</gene>
<keyword evidence="2" id="KW-1185">Reference proteome</keyword>
<dbReference type="EMBL" id="MU277262">
    <property type="protein sequence ID" value="KAI0056540.1"/>
    <property type="molecule type" value="Genomic_DNA"/>
</dbReference>
<dbReference type="Proteomes" id="UP000814140">
    <property type="component" value="Unassembled WGS sequence"/>
</dbReference>
<sequence length="171" mass="18464">MTQAADGSWYAWAPPFPPFAPATAAGHAATPPNAPTNGAGTAQRREKRPWTLPPPPGPTLRQRVEQRERERGLRCDDVSCGLGPSDEDPEPPNSNEKRVGIRPLGEHGTRACPHVFHGACLVSAERVAGWGQEDSEEKEEKEGMVEVSCPVCRAVGAVPREDWEAGVRALE</sequence>
<reference evidence="1" key="1">
    <citation type="submission" date="2021-03" db="EMBL/GenBank/DDBJ databases">
        <authorList>
            <consortium name="DOE Joint Genome Institute"/>
            <person name="Ahrendt S."/>
            <person name="Looney B.P."/>
            <person name="Miyauchi S."/>
            <person name="Morin E."/>
            <person name="Drula E."/>
            <person name="Courty P.E."/>
            <person name="Chicoki N."/>
            <person name="Fauchery L."/>
            <person name="Kohler A."/>
            <person name="Kuo A."/>
            <person name="Labutti K."/>
            <person name="Pangilinan J."/>
            <person name="Lipzen A."/>
            <person name="Riley R."/>
            <person name="Andreopoulos W."/>
            <person name="He G."/>
            <person name="Johnson J."/>
            <person name="Barry K.W."/>
            <person name="Grigoriev I.V."/>
            <person name="Nagy L."/>
            <person name="Hibbett D."/>
            <person name="Henrissat B."/>
            <person name="Matheny P.B."/>
            <person name="Labbe J."/>
            <person name="Martin F."/>
        </authorList>
    </citation>
    <scope>NUCLEOTIDE SEQUENCE</scope>
    <source>
        <strain evidence="1">HHB10654</strain>
    </source>
</reference>
<proteinExistence type="predicted"/>